<dbReference type="Gene3D" id="3.90.810.10">
    <property type="entry name" value="CRIB domain"/>
    <property type="match status" value="1"/>
</dbReference>
<dbReference type="STRING" id="3469.A0A4Y7IH50"/>
<dbReference type="CDD" id="cd00132">
    <property type="entry name" value="CRIB"/>
    <property type="match status" value="1"/>
</dbReference>
<sequence length="211" mass="23553">MERRFTVLRFSFSSCSSQSSVDVVENPSKKTKLDPGSSTIVQGGAEKEDRLKVKKYSSNKFHIAIQKPNNISLGIQRILKSFKSFSQIFAYKDEEEEDDDEDIEMEIGLPTDVKHVAHIGWDGSTTTTKSNTTTLSNNALKDCFIWENLNTHSNDEKGGHQNESLANTSISLRQFELAMAAQANNNGHNATTTQPLVFRSLKKPITTTTSY</sequence>
<name>A0A4Y7IH50_PAPSO</name>
<dbReference type="PANTHER" id="PTHR46931:SF14">
    <property type="entry name" value="CRIB DOMAIN-CONTAINING PROTEIN RIC2"/>
    <property type="match status" value="1"/>
</dbReference>
<dbReference type="EMBL" id="CM010715">
    <property type="protein sequence ID" value="RZC47386.1"/>
    <property type="molecule type" value="Genomic_DNA"/>
</dbReference>
<dbReference type="Proteomes" id="UP000316621">
    <property type="component" value="Chromosome 1"/>
</dbReference>
<protein>
    <recommendedName>
        <fullName evidence="1">CRIB domain-containing protein</fullName>
    </recommendedName>
</protein>
<dbReference type="PROSITE" id="PS50108">
    <property type="entry name" value="CRIB"/>
    <property type="match status" value="1"/>
</dbReference>
<keyword evidence="3" id="KW-1185">Reference proteome</keyword>
<gene>
    <name evidence="2" type="ORF">C5167_040330</name>
</gene>
<dbReference type="InterPro" id="IPR036936">
    <property type="entry name" value="CRIB_dom_sf"/>
</dbReference>
<evidence type="ECO:0000313" key="3">
    <source>
        <dbReference type="Proteomes" id="UP000316621"/>
    </source>
</evidence>
<proteinExistence type="predicted"/>
<evidence type="ECO:0000259" key="1">
    <source>
        <dbReference type="PROSITE" id="PS50108"/>
    </source>
</evidence>
<dbReference type="AlphaFoldDB" id="A0A4Y7IH50"/>
<accession>A0A4Y7IH50</accession>
<organism evidence="2 3">
    <name type="scientific">Papaver somniferum</name>
    <name type="common">Opium poppy</name>
    <dbReference type="NCBI Taxonomy" id="3469"/>
    <lineage>
        <taxon>Eukaryota</taxon>
        <taxon>Viridiplantae</taxon>
        <taxon>Streptophyta</taxon>
        <taxon>Embryophyta</taxon>
        <taxon>Tracheophyta</taxon>
        <taxon>Spermatophyta</taxon>
        <taxon>Magnoliopsida</taxon>
        <taxon>Ranunculales</taxon>
        <taxon>Papaveraceae</taxon>
        <taxon>Papaveroideae</taxon>
        <taxon>Papaver</taxon>
    </lineage>
</organism>
<dbReference type="Pfam" id="PF00786">
    <property type="entry name" value="PBD"/>
    <property type="match status" value="1"/>
</dbReference>
<evidence type="ECO:0000313" key="2">
    <source>
        <dbReference type="EMBL" id="RZC47386.1"/>
    </source>
</evidence>
<feature type="domain" description="CRIB" evidence="1">
    <location>
        <begin position="107"/>
        <end position="120"/>
    </location>
</feature>
<dbReference type="OrthoDB" id="678664at2759"/>
<dbReference type="SMART" id="SM00285">
    <property type="entry name" value="PBD"/>
    <property type="match status" value="1"/>
</dbReference>
<dbReference type="PANTHER" id="PTHR46931">
    <property type="entry name" value="CRIB DOMAIN-CONTAINING PROTEIN RIC2"/>
    <property type="match status" value="1"/>
</dbReference>
<reference evidence="2 3" key="1">
    <citation type="journal article" date="2018" name="Science">
        <title>The opium poppy genome and morphinan production.</title>
        <authorList>
            <person name="Guo L."/>
            <person name="Winzer T."/>
            <person name="Yang X."/>
            <person name="Li Y."/>
            <person name="Ning Z."/>
            <person name="He Z."/>
            <person name="Teodor R."/>
            <person name="Lu Y."/>
            <person name="Bowser T.A."/>
            <person name="Graham I.A."/>
            <person name="Ye K."/>
        </authorList>
    </citation>
    <scope>NUCLEOTIDE SEQUENCE [LARGE SCALE GENOMIC DNA]</scope>
    <source>
        <strain evidence="3">cv. HN1</strain>
        <tissue evidence="2">Leaves</tissue>
    </source>
</reference>
<dbReference type="InterPro" id="IPR000095">
    <property type="entry name" value="CRIB_dom"/>
</dbReference>
<dbReference type="Gramene" id="RZC47386">
    <property type="protein sequence ID" value="RZC47386"/>
    <property type="gene ID" value="C5167_040330"/>
</dbReference>
<dbReference type="InterPro" id="IPR044509">
    <property type="entry name" value="RIC2/4"/>
</dbReference>